<reference evidence="2 3" key="1">
    <citation type="submission" date="2020-08" db="EMBL/GenBank/DDBJ databases">
        <title>Sequencing the genomes of 1000 actinobacteria strains.</title>
        <authorList>
            <person name="Klenk H.-P."/>
        </authorList>
    </citation>
    <scope>NUCLEOTIDE SEQUENCE [LARGE SCALE GENOMIC DNA]</scope>
    <source>
        <strain evidence="2 3">DSM 44320</strain>
    </source>
</reference>
<accession>A0A7W5YEY7</accession>
<feature type="transmembrane region" description="Helical" evidence="1">
    <location>
        <begin position="12"/>
        <end position="32"/>
    </location>
</feature>
<name>A0A7W5YEY7_9ACTN</name>
<dbReference type="GeneID" id="95394353"/>
<keyword evidence="1" id="KW-0472">Membrane</keyword>
<gene>
    <name evidence="2" type="ORF">FHR33_008168</name>
</gene>
<keyword evidence="3" id="KW-1185">Reference proteome</keyword>
<feature type="transmembrane region" description="Helical" evidence="1">
    <location>
        <begin position="38"/>
        <end position="56"/>
    </location>
</feature>
<keyword evidence="1" id="KW-1133">Transmembrane helix</keyword>
<dbReference type="RefSeq" id="WP_183659210.1">
    <property type="nucleotide sequence ID" value="NZ_BAAAXX010000036.1"/>
</dbReference>
<dbReference type="Proteomes" id="UP000579945">
    <property type="component" value="Unassembled WGS sequence"/>
</dbReference>
<evidence type="ECO:0000256" key="1">
    <source>
        <dbReference type="SAM" id="Phobius"/>
    </source>
</evidence>
<dbReference type="AlphaFoldDB" id="A0A7W5YEY7"/>
<proteinExistence type="predicted"/>
<evidence type="ECO:0000313" key="3">
    <source>
        <dbReference type="Proteomes" id="UP000579945"/>
    </source>
</evidence>
<sequence length="320" mass="36072">MTVFARLRDIAGNLDIVVVFVVALVVGVLDLLNVIKDGEADGVILPVLAALAFVWIRDRSRQRKVADQLARVATTTDGMWSLLTSGQSVMTLTGPAISRELTEARAETDRWLFKGSTGTFTRAVTLPECLEQAQRQRRRITFRLEILDPSDLDLCAAYTRLHQDLAPSGSEEKDWTELGTRRDLYATILAACWYRQRNRQLLDIEVRLSRTLSLFRWDLSWSRLIITQRGPAFPAVAIPRGSPHYNLWATELENSLSQATRLPLELATPLSEQPTAEEAQRLFTAIGLTVDLDPDDLREIARIALDHLDPYRDKIPTLNL</sequence>
<keyword evidence="1" id="KW-0812">Transmembrane</keyword>
<evidence type="ECO:0000313" key="2">
    <source>
        <dbReference type="EMBL" id="MBB3732308.1"/>
    </source>
</evidence>
<comment type="caution">
    <text evidence="2">The sequence shown here is derived from an EMBL/GenBank/DDBJ whole genome shotgun (WGS) entry which is preliminary data.</text>
</comment>
<organism evidence="2 3">
    <name type="scientific">Nonomuraea dietziae</name>
    <dbReference type="NCBI Taxonomy" id="65515"/>
    <lineage>
        <taxon>Bacteria</taxon>
        <taxon>Bacillati</taxon>
        <taxon>Actinomycetota</taxon>
        <taxon>Actinomycetes</taxon>
        <taxon>Streptosporangiales</taxon>
        <taxon>Streptosporangiaceae</taxon>
        <taxon>Nonomuraea</taxon>
    </lineage>
</organism>
<protein>
    <submittedName>
        <fullName evidence="2">Uncharacterized protein</fullName>
    </submittedName>
</protein>
<dbReference type="EMBL" id="JACIBV010000001">
    <property type="protein sequence ID" value="MBB3732308.1"/>
    <property type="molecule type" value="Genomic_DNA"/>
</dbReference>